<gene>
    <name evidence="2" type="ORF">UFOVP630_7</name>
</gene>
<feature type="region of interest" description="Disordered" evidence="1">
    <location>
        <begin position="159"/>
        <end position="191"/>
    </location>
</feature>
<evidence type="ECO:0000256" key="1">
    <source>
        <dbReference type="SAM" id="MobiDB-lite"/>
    </source>
</evidence>
<protein>
    <submittedName>
        <fullName evidence="2">Uncharacterized protein</fullName>
    </submittedName>
</protein>
<feature type="compositionally biased region" description="Basic and acidic residues" evidence="1">
    <location>
        <begin position="180"/>
        <end position="191"/>
    </location>
</feature>
<accession>A0A6J5N5G7</accession>
<name>A0A6J5N5G7_9CAUD</name>
<proteinExistence type="predicted"/>
<evidence type="ECO:0000313" key="2">
    <source>
        <dbReference type="EMBL" id="CAB4154069.1"/>
    </source>
</evidence>
<organism evidence="2">
    <name type="scientific">uncultured Caudovirales phage</name>
    <dbReference type="NCBI Taxonomy" id="2100421"/>
    <lineage>
        <taxon>Viruses</taxon>
        <taxon>Duplodnaviria</taxon>
        <taxon>Heunggongvirae</taxon>
        <taxon>Uroviricota</taxon>
        <taxon>Caudoviricetes</taxon>
        <taxon>Peduoviridae</taxon>
        <taxon>Maltschvirus</taxon>
        <taxon>Maltschvirus maltsch</taxon>
    </lineage>
</organism>
<sequence length="209" mass="22820">MYIIVYKKQIIKMDKTKLIESIKSQLKSLMSNEVKFAEIKAGDLMINCPDEECVVGSEVFTVDVDGNNIPLADGDYTLDSGETISVVSGKVSAIAITETPVEAEVEVEVESPEGEASAEEDVATEEDVTETPEDMKALMARVAKCEAMLEEMSKANNKMAQELSKVSNEPSTTSISIEPTEFKSVEEKKEGSGAVDIMAIRERARANRK</sequence>
<feature type="region of interest" description="Disordered" evidence="1">
    <location>
        <begin position="109"/>
        <end position="128"/>
    </location>
</feature>
<dbReference type="EMBL" id="LR796607">
    <property type="protein sequence ID" value="CAB4154069.1"/>
    <property type="molecule type" value="Genomic_DNA"/>
</dbReference>
<reference evidence="2" key="1">
    <citation type="submission" date="2020-04" db="EMBL/GenBank/DDBJ databases">
        <authorList>
            <person name="Chiriac C."/>
            <person name="Salcher M."/>
            <person name="Ghai R."/>
            <person name="Kavagutti S V."/>
        </authorList>
    </citation>
    <scope>NUCLEOTIDE SEQUENCE</scope>
</reference>
<feature type="compositionally biased region" description="Polar residues" evidence="1">
    <location>
        <begin position="159"/>
        <end position="177"/>
    </location>
</feature>